<name>A0ABW0E5S0_9BACT</name>
<feature type="compositionally biased region" description="Basic residues" evidence="1">
    <location>
        <begin position="454"/>
        <end position="469"/>
    </location>
</feature>
<feature type="compositionally biased region" description="Basic residues" evidence="1">
    <location>
        <begin position="382"/>
        <end position="395"/>
    </location>
</feature>
<feature type="region of interest" description="Disordered" evidence="1">
    <location>
        <begin position="452"/>
        <end position="486"/>
    </location>
</feature>
<feature type="compositionally biased region" description="Basic residues" evidence="1">
    <location>
        <begin position="666"/>
        <end position="675"/>
    </location>
</feature>
<feature type="compositionally biased region" description="Basic and acidic residues" evidence="1">
    <location>
        <begin position="709"/>
        <end position="724"/>
    </location>
</feature>
<comment type="caution">
    <text evidence="3">The sequence shown here is derived from an EMBL/GenBank/DDBJ whole genome shotgun (WGS) entry which is preliminary data.</text>
</comment>
<dbReference type="InterPro" id="IPR014982">
    <property type="entry name" value="GSCFA"/>
</dbReference>
<feature type="compositionally biased region" description="Basic residues" evidence="1">
    <location>
        <begin position="594"/>
        <end position="608"/>
    </location>
</feature>
<feature type="region of interest" description="Disordered" evidence="1">
    <location>
        <begin position="653"/>
        <end position="724"/>
    </location>
</feature>
<sequence length="724" mass="80708">MNFRTELHPKPAPYKLNLASKVVTVGSCFSDVIGSQLEKYRVETLKNPFGTLFNPLSACKLLQICAGADVELAESFVENNGRWYSYDFHSSFSAETEEDLYEKLDEAIVKTRRFLKKADVLILTLGTANIFRLNITGETVANCHKLPAANFTRETLLPEEIITAVAETHSLLRELNPNLKLVLTVSPVRHLKDTLELNSVSKSVLRLATHFLTQSLPDITYFPAYELLLDDLRDYRFYQEDLLHPTPLAENYIWEKFTGAYFEDSFMTFTAEWDTVLRAKAHKPFHPESAQHQAFVQNILEKLQTLQEKVNVTDEIAYFENQVVVLPEPKDEEEEELEEAAAEEEVIPGYFTEEIEEQEAEEIAESSLWVETPETTEQAEQRKRKKKQRRKKKKPGITEDVSLSEVGSAAVSETPEVAEEPSEPAAELAEILADPDHNIAHYGETLAEYPIKRPLSKSAKRRESRRRKKALEALEQAKAAPIQEENAPALTEEIAIPEQSFAAENAMVSEEKTVGVAVEIPEVKAEEIPEEKPKQKKGGGRKKKNAFPELFAPEISAEPVLTAEVPEEKTIETLAETLPETALESANEPVSKTVAKKTAKPKPAGRRTKTVKLFKSEETIAETIAVPFLPATALDESGTIAVPFLPVSELETPETAPAIPADNGKKRGRPARTKAAKPETLAENVISEPGTKSEKPAKPVKKTTGRTKATTEKPARKKKAIPEA</sequence>
<evidence type="ECO:0000313" key="4">
    <source>
        <dbReference type="Proteomes" id="UP001596161"/>
    </source>
</evidence>
<organism evidence="3 4">
    <name type="scientific">Adhaeribacter terreus</name>
    <dbReference type="NCBI Taxonomy" id="529703"/>
    <lineage>
        <taxon>Bacteria</taxon>
        <taxon>Pseudomonadati</taxon>
        <taxon>Bacteroidota</taxon>
        <taxon>Cytophagia</taxon>
        <taxon>Cytophagales</taxon>
        <taxon>Hymenobacteraceae</taxon>
        <taxon>Adhaeribacter</taxon>
    </lineage>
</organism>
<evidence type="ECO:0000313" key="3">
    <source>
        <dbReference type="EMBL" id="MFC5269687.1"/>
    </source>
</evidence>
<feature type="compositionally biased region" description="Basic residues" evidence="1">
    <location>
        <begin position="534"/>
        <end position="545"/>
    </location>
</feature>
<dbReference type="Proteomes" id="UP001596161">
    <property type="component" value="Unassembled WGS sequence"/>
</dbReference>
<keyword evidence="4" id="KW-1185">Reference proteome</keyword>
<dbReference type="InterPro" id="IPR036514">
    <property type="entry name" value="SGNH_hydro_sf"/>
</dbReference>
<feature type="region of interest" description="Disordered" evidence="1">
    <location>
        <begin position="525"/>
        <end position="549"/>
    </location>
</feature>
<dbReference type="EMBL" id="JBHSKT010000002">
    <property type="protein sequence ID" value="MFC5269687.1"/>
    <property type="molecule type" value="Genomic_DNA"/>
</dbReference>
<evidence type="ECO:0000259" key="2">
    <source>
        <dbReference type="Pfam" id="PF08885"/>
    </source>
</evidence>
<dbReference type="RefSeq" id="WP_378016068.1">
    <property type="nucleotide sequence ID" value="NZ_JBHSKT010000002.1"/>
</dbReference>
<feature type="region of interest" description="Disordered" evidence="1">
    <location>
        <begin position="361"/>
        <end position="425"/>
    </location>
</feature>
<feature type="domain" description="GSCFA" evidence="2">
    <location>
        <begin position="21"/>
        <end position="257"/>
    </location>
</feature>
<proteinExistence type="predicted"/>
<gene>
    <name evidence="3" type="ORF">ACFPIB_03630</name>
</gene>
<dbReference type="Pfam" id="PF08885">
    <property type="entry name" value="GSCFA"/>
    <property type="match status" value="1"/>
</dbReference>
<feature type="region of interest" description="Disordered" evidence="1">
    <location>
        <begin position="578"/>
        <end position="608"/>
    </location>
</feature>
<protein>
    <submittedName>
        <fullName evidence="3">GSCFA domain-containing protein</fullName>
    </submittedName>
</protein>
<dbReference type="SUPFAM" id="SSF52266">
    <property type="entry name" value="SGNH hydrolase"/>
    <property type="match status" value="1"/>
</dbReference>
<evidence type="ECO:0000256" key="1">
    <source>
        <dbReference type="SAM" id="MobiDB-lite"/>
    </source>
</evidence>
<accession>A0ABW0E5S0</accession>
<dbReference type="Gene3D" id="3.40.50.1110">
    <property type="entry name" value="SGNH hydrolase"/>
    <property type="match status" value="1"/>
</dbReference>
<reference evidence="4" key="1">
    <citation type="journal article" date="2019" name="Int. J. Syst. Evol. Microbiol.">
        <title>The Global Catalogue of Microorganisms (GCM) 10K type strain sequencing project: providing services to taxonomists for standard genome sequencing and annotation.</title>
        <authorList>
            <consortium name="The Broad Institute Genomics Platform"/>
            <consortium name="The Broad Institute Genome Sequencing Center for Infectious Disease"/>
            <person name="Wu L."/>
            <person name="Ma J."/>
        </authorList>
    </citation>
    <scope>NUCLEOTIDE SEQUENCE [LARGE SCALE GENOMIC DNA]</scope>
    <source>
        <strain evidence="4">KACC 12602</strain>
    </source>
</reference>